<keyword evidence="3" id="KW-0328">Glycosyltransferase</keyword>
<evidence type="ECO:0000313" key="4">
    <source>
        <dbReference type="Proteomes" id="UP001231616"/>
    </source>
</evidence>
<dbReference type="Proteomes" id="UP001231616">
    <property type="component" value="Unassembled WGS sequence"/>
</dbReference>
<dbReference type="Pfam" id="PF00535">
    <property type="entry name" value="Glycos_transf_2"/>
    <property type="match status" value="1"/>
</dbReference>
<keyword evidence="3" id="KW-0808">Transferase</keyword>
<sequence length="307" mass="34804">MSNFVSVIVPVYNGATYINKTVDSLLQQTYTDFEVILINDGSTDCSAQIINDLASTYESVRAFHKENGGVACARNFGIDKAKGDLIAFCDQDDLWLPNKLEHQVPLFENEAIGLVYCGAIAHHTNDNREVRSDFSSHSRGMVFDQLIYENMFTCCTVIARKSAILAVGGFDEDRSLMGVDDWHLWLKIANQFEFDFAEKHLAIHVFHGENYSSNDEKMHAAELVCLDKIRDSIDLSAREVDWSKVKSEVHKKYAACYLYNSDFRKAGRSLKDANAAFFDFKVLIKSILLLILPTLVLSYSQKLKRRK</sequence>
<feature type="domain" description="Glycosyltransferase 2-like" evidence="2">
    <location>
        <begin position="6"/>
        <end position="157"/>
    </location>
</feature>
<keyword evidence="1" id="KW-1133">Transmembrane helix</keyword>
<keyword evidence="1" id="KW-0812">Transmembrane</keyword>
<evidence type="ECO:0000259" key="2">
    <source>
        <dbReference type="Pfam" id="PF00535"/>
    </source>
</evidence>
<dbReference type="InterPro" id="IPR001173">
    <property type="entry name" value="Glyco_trans_2-like"/>
</dbReference>
<dbReference type="PANTHER" id="PTHR22916:SF3">
    <property type="entry name" value="UDP-GLCNAC:BETAGAL BETA-1,3-N-ACETYLGLUCOSAMINYLTRANSFERASE-LIKE PROTEIN 1"/>
    <property type="match status" value="1"/>
</dbReference>
<evidence type="ECO:0000313" key="3">
    <source>
        <dbReference type="EMBL" id="MDP4536365.1"/>
    </source>
</evidence>
<dbReference type="InterPro" id="IPR029044">
    <property type="entry name" value="Nucleotide-diphossugar_trans"/>
</dbReference>
<accession>A0ABT9H0A4</accession>
<dbReference type="CDD" id="cd00761">
    <property type="entry name" value="Glyco_tranf_GTA_type"/>
    <property type="match status" value="1"/>
</dbReference>
<dbReference type="EMBL" id="JAUZVZ010000011">
    <property type="protein sequence ID" value="MDP4536365.1"/>
    <property type="molecule type" value="Genomic_DNA"/>
</dbReference>
<name>A0ABT9H0A4_9GAMM</name>
<feature type="transmembrane region" description="Helical" evidence="1">
    <location>
        <begin position="282"/>
        <end position="300"/>
    </location>
</feature>
<proteinExistence type="predicted"/>
<keyword evidence="1" id="KW-0472">Membrane</keyword>
<dbReference type="GO" id="GO:0016757">
    <property type="term" value="F:glycosyltransferase activity"/>
    <property type="evidence" value="ECO:0007669"/>
    <property type="project" value="UniProtKB-KW"/>
</dbReference>
<dbReference type="EC" id="2.4.-.-" evidence="3"/>
<keyword evidence="4" id="KW-1185">Reference proteome</keyword>
<organism evidence="3 4">
    <name type="scientific">Alkalimonas collagenimarina</name>
    <dbReference type="NCBI Taxonomy" id="400390"/>
    <lineage>
        <taxon>Bacteria</taxon>
        <taxon>Pseudomonadati</taxon>
        <taxon>Pseudomonadota</taxon>
        <taxon>Gammaproteobacteria</taxon>
        <taxon>Alkalimonas</taxon>
    </lineage>
</organism>
<dbReference type="Gene3D" id="3.90.550.10">
    <property type="entry name" value="Spore Coat Polysaccharide Biosynthesis Protein SpsA, Chain A"/>
    <property type="match status" value="1"/>
</dbReference>
<gene>
    <name evidence="3" type="ORF">Q3O60_09200</name>
</gene>
<reference evidence="3 4" key="1">
    <citation type="submission" date="2023-08" db="EMBL/GenBank/DDBJ databases">
        <authorList>
            <person name="Joshi A."/>
            <person name="Thite S."/>
        </authorList>
    </citation>
    <scope>NUCLEOTIDE SEQUENCE [LARGE SCALE GENOMIC DNA]</scope>
    <source>
        <strain evidence="3 4">AC40</strain>
    </source>
</reference>
<dbReference type="SUPFAM" id="SSF53448">
    <property type="entry name" value="Nucleotide-diphospho-sugar transferases"/>
    <property type="match status" value="1"/>
</dbReference>
<comment type="caution">
    <text evidence="3">The sequence shown here is derived from an EMBL/GenBank/DDBJ whole genome shotgun (WGS) entry which is preliminary data.</text>
</comment>
<evidence type="ECO:0000256" key="1">
    <source>
        <dbReference type="SAM" id="Phobius"/>
    </source>
</evidence>
<protein>
    <submittedName>
        <fullName evidence="3">Glycosyltransferase family A protein</fullName>
        <ecNumber evidence="3">2.4.-.-</ecNumber>
    </submittedName>
</protein>
<dbReference type="RefSeq" id="WP_305893631.1">
    <property type="nucleotide sequence ID" value="NZ_JAUZVZ010000011.1"/>
</dbReference>
<dbReference type="PANTHER" id="PTHR22916">
    <property type="entry name" value="GLYCOSYLTRANSFERASE"/>
    <property type="match status" value="1"/>
</dbReference>